<name>A0A7W8XBG2_9HYPH</name>
<comment type="caution">
    <text evidence="7">The sequence shown here is derived from an EMBL/GenBank/DDBJ whole genome shotgun (WGS) entry which is preliminary data.</text>
</comment>
<dbReference type="PROSITE" id="PS51677">
    <property type="entry name" value="NODB"/>
    <property type="match status" value="1"/>
</dbReference>
<accession>A0A7W8XBG2</accession>
<evidence type="ECO:0000256" key="3">
    <source>
        <dbReference type="ARBA" id="ARBA00020071"/>
    </source>
</evidence>
<dbReference type="EMBL" id="JACHBK010000014">
    <property type="protein sequence ID" value="MBB5538671.1"/>
    <property type="molecule type" value="Genomic_DNA"/>
</dbReference>
<reference evidence="7 8" key="1">
    <citation type="submission" date="2020-08" db="EMBL/GenBank/DDBJ databases">
        <title>Genomic Encyclopedia of Type Strains, Phase IV (KMG-V): Genome sequencing to study the core and pangenomes of soil and plant-associated prokaryotes.</title>
        <authorList>
            <person name="Whitman W."/>
        </authorList>
    </citation>
    <scope>NUCLEOTIDE SEQUENCE [LARGE SCALE GENOMIC DNA]</scope>
    <source>
        <strain evidence="7 8">SEMIA 4084</strain>
    </source>
</reference>
<dbReference type="PANTHER" id="PTHR34216:SF7">
    <property type="entry name" value="POLY-BETA-1,6-N-ACETYL-D-GLUCOSAMINE N-DEACETYLASE"/>
    <property type="match status" value="1"/>
</dbReference>
<gene>
    <name evidence="7" type="ORF">GGD55_005410</name>
</gene>
<sequence length="346" mass="37863">MKAMLRKAARRAAITGGLNVARIVSSTGLLRRARGRGAIFTLHHVRPKAPRAFHPNAHLEITPEFLDTAITRLKRDGYRFIALDALPAHLASSDPQPVAAFTLDDGYRNNLEYAAPVFSHHRVPFTVFVAGGFVDRTAVLWWEVLADLLERQRSLRFQFDKDMETLPAATLLQKQAAFDRVAAFIHAIDETTAVDRLKAMADLQGVDALKLTTDLTLDEAGLRKLIENPLASLGAHTITHRALARLTDDAARSEMDRSAMRVERITGRRPASFAYPYGYSGTVSPRDHAIASDLGFTTAVTTQPGTLANGQERTALPRISLNGHFQKAGHVSALASGIPFRLMAGS</sequence>
<evidence type="ECO:0000256" key="2">
    <source>
        <dbReference type="ARBA" id="ARBA00010973"/>
    </source>
</evidence>
<dbReference type="InterPro" id="IPR002509">
    <property type="entry name" value="NODB_dom"/>
</dbReference>
<protein>
    <recommendedName>
        <fullName evidence="3">Chitooligosaccharide deacetylase</fullName>
    </recommendedName>
    <alternativeName>
        <fullName evidence="5">Nodulation protein B</fullName>
    </alternativeName>
</protein>
<evidence type="ECO:0000313" key="7">
    <source>
        <dbReference type="EMBL" id="MBB5538671.1"/>
    </source>
</evidence>
<organism evidence="7 8">
    <name type="scientific">Rhizobium giardinii</name>
    <dbReference type="NCBI Taxonomy" id="56731"/>
    <lineage>
        <taxon>Bacteria</taxon>
        <taxon>Pseudomonadati</taxon>
        <taxon>Pseudomonadota</taxon>
        <taxon>Alphaproteobacteria</taxon>
        <taxon>Hyphomicrobiales</taxon>
        <taxon>Rhizobiaceae</taxon>
        <taxon>Rhizobium/Agrobacterium group</taxon>
        <taxon>Rhizobium</taxon>
    </lineage>
</organism>
<proteinExistence type="inferred from homology"/>
<evidence type="ECO:0000256" key="4">
    <source>
        <dbReference type="ARBA" id="ARBA00022729"/>
    </source>
</evidence>
<dbReference type="Gene3D" id="3.20.20.370">
    <property type="entry name" value="Glycoside hydrolase/deacetylase"/>
    <property type="match status" value="1"/>
</dbReference>
<dbReference type="Proteomes" id="UP000585507">
    <property type="component" value="Unassembled WGS sequence"/>
</dbReference>
<evidence type="ECO:0000259" key="6">
    <source>
        <dbReference type="PROSITE" id="PS51677"/>
    </source>
</evidence>
<dbReference type="Pfam" id="PF01522">
    <property type="entry name" value="Polysacc_deac_1"/>
    <property type="match status" value="1"/>
</dbReference>
<dbReference type="InterPro" id="IPR051398">
    <property type="entry name" value="Polysacch_Deacetylase"/>
</dbReference>
<feature type="domain" description="NodB homology" evidence="6">
    <location>
        <begin position="97"/>
        <end position="346"/>
    </location>
</feature>
<dbReference type="GO" id="GO:0005975">
    <property type="term" value="P:carbohydrate metabolic process"/>
    <property type="evidence" value="ECO:0007669"/>
    <property type="project" value="InterPro"/>
</dbReference>
<evidence type="ECO:0000256" key="5">
    <source>
        <dbReference type="ARBA" id="ARBA00032976"/>
    </source>
</evidence>
<dbReference type="PANTHER" id="PTHR34216">
    <property type="match status" value="1"/>
</dbReference>
<evidence type="ECO:0000256" key="1">
    <source>
        <dbReference type="ARBA" id="ARBA00003236"/>
    </source>
</evidence>
<evidence type="ECO:0000313" key="8">
    <source>
        <dbReference type="Proteomes" id="UP000585507"/>
    </source>
</evidence>
<dbReference type="GO" id="GO:0016810">
    <property type="term" value="F:hydrolase activity, acting on carbon-nitrogen (but not peptide) bonds"/>
    <property type="evidence" value="ECO:0007669"/>
    <property type="project" value="InterPro"/>
</dbReference>
<keyword evidence="8" id="KW-1185">Reference proteome</keyword>
<dbReference type="InterPro" id="IPR011330">
    <property type="entry name" value="Glyco_hydro/deAcase_b/a-brl"/>
</dbReference>
<comment type="similarity">
    <text evidence="2">Belongs to the polysaccharide deacetylase family.</text>
</comment>
<comment type="function">
    <text evidence="1">Is involved in generating a small heat-stable compound (Nod), an acylated oligomer of N-acetylglucosamine, that stimulates mitosis in various plant protoplasts.</text>
</comment>
<dbReference type="SUPFAM" id="SSF88713">
    <property type="entry name" value="Glycoside hydrolase/deacetylase"/>
    <property type="match status" value="1"/>
</dbReference>
<dbReference type="AlphaFoldDB" id="A0A7W8XBG2"/>
<keyword evidence="4" id="KW-0732">Signal</keyword>